<dbReference type="GO" id="GO:0017119">
    <property type="term" value="C:Golgi transport complex"/>
    <property type="evidence" value="ECO:0007669"/>
    <property type="project" value="InterPro"/>
</dbReference>
<evidence type="ECO:0000256" key="4">
    <source>
        <dbReference type="ARBA" id="ARBA00023136"/>
    </source>
</evidence>
<sequence length="398" mass="45456">MANDLEDFESLLEPDFDAKQFGNDLLKATNNNDTTILDLNTPLKKLNYDLHEIDSRIDQLINNNPLEIIELIYKNEHVNSTIVDELKPSLEYLDMSYDRLKVEVLDPYERARKVQLALSKVYQTSFLLRGALLYIHLSQKINTACQTAQLNSSTAINLASLHYQLQVTLRENENLKSLQKIKQLDQNIVSPNKRELITFLSLQMSKECLNSIKIKSNQEVISQLAYSLFLLSSQEFESTINKIILSNVTTSSQILSKTLNSIRMFPEAFKEVVQKGCSIYILETILRNLKTDNITKSTKPFLANKSHHSHLLSEYTSMRNIKTGSGTPRDLFWNKVSSAFKKDFEISVNRGGPVGKSLLKNKDFIIDTIEQNMKKSFGSSDYQSYLDMMLNSVCINSK</sequence>
<evidence type="ECO:0000256" key="2">
    <source>
        <dbReference type="ARBA" id="ARBA00020974"/>
    </source>
</evidence>
<reference evidence="7" key="1">
    <citation type="submission" date="2022-10" db="EMBL/GenBank/DDBJ databases">
        <authorList>
            <person name="Byrne P K."/>
        </authorList>
    </citation>
    <scope>NUCLEOTIDE SEQUENCE</scope>
    <source>
        <strain evidence="7">IFO1815</strain>
    </source>
</reference>
<feature type="domain" description="Conserved oligomeric Golgi complex subunit 5 helical" evidence="6">
    <location>
        <begin position="175"/>
        <end position="373"/>
    </location>
</feature>
<dbReference type="InterPro" id="IPR048485">
    <property type="entry name" value="COG5_helical"/>
</dbReference>
<evidence type="ECO:0000256" key="1">
    <source>
        <dbReference type="ARBA" id="ARBA00004395"/>
    </source>
</evidence>
<keyword evidence="4" id="KW-0472">Membrane</keyword>
<dbReference type="Pfam" id="PF10392">
    <property type="entry name" value="COG5_N"/>
    <property type="match status" value="1"/>
</dbReference>
<dbReference type="GO" id="GO:0000139">
    <property type="term" value="C:Golgi membrane"/>
    <property type="evidence" value="ECO:0007669"/>
    <property type="project" value="UniProtKB-SubCell"/>
</dbReference>
<evidence type="ECO:0000259" key="6">
    <source>
        <dbReference type="Pfam" id="PF20649"/>
    </source>
</evidence>
<dbReference type="InterPro" id="IPR019465">
    <property type="entry name" value="Cog5"/>
</dbReference>
<accession>A0AA35ISE4</accession>
<dbReference type="Proteomes" id="UP001161438">
    <property type="component" value="Chromosome 14"/>
</dbReference>
<feature type="domain" description="Conserved oligomeric Golgi complex subunit 5 N-terminal" evidence="5">
    <location>
        <begin position="9"/>
        <end position="141"/>
    </location>
</feature>
<evidence type="ECO:0000256" key="3">
    <source>
        <dbReference type="ARBA" id="ARBA00023034"/>
    </source>
</evidence>
<dbReference type="GO" id="GO:0006891">
    <property type="term" value="P:intra-Golgi vesicle-mediated transport"/>
    <property type="evidence" value="ECO:0007669"/>
    <property type="project" value="InterPro"/>
</dbReference>
<keyword evidence="3" id="KW-0333">Golgi apparatus</keyword>
<dbReference type="RefSeq" id="XP_056079172.1">
    <property type="nucleotide sequence ID" value="XM_056225344.1"/>
</dbReference>
<name>A0AA35ISE4_SACMI</name>
<evidence type="ECO:0000313" key="8">
    <source>
        <dbReference type="Proteomes" id="UP001161438"/>
    </source>
</evidence>
<dbReference type="Pfam" id="PF20649">
    <property type="entry name" value="COG5_C"/>
    <property type="match status" value="1"/>
</dbReference>
<evidence type="ECO:0000259" key="5">
    <source>
        <dbReference type="Pfam" id="PF10392"/>
    </source>
</evidence>
<dbReference type="EMBL" id="OX365770">
    <property type="protein sequence ID" value="CAI4036052.1"/>
    <property type="molecule type" value="Genomic_DNA"/>
</dbReference>
<evidence type="ECO:0000313" key="7">
    <source>
        <dbReference type="EMBL" id="CAI4036052.1"/>
    </source>
</evidence>
<protein>
    <recommendedName>
        <fullName evidence="2">Conserved oligomeric Golgi complex subunit 5</fullName>
    </recommendedName>
</protein>
<organism evidence="7 8">
    <name type="scientific">Saccharomyces mikatae IFO 1815</name>
    <dbReference type="NCBI Taxonomy" id="226126"/>
    <lineage>
        <taxon>Eukaryota</taxon>
        <taxon>Fungi</taxon>
        <taxon>Dikarya</taxon>
        <taxon>Ascomycota</taxon>
        <taxon>Saccharomycotina</taxon>
        <taxon>Saccharomycetes</taxon>
        <taxon>Saccharomycetales</taxon>
        <taxon>Saccharomycetaceae</taxon>
        <taxon>Saccharomyces</taxon>
    </lineage>
</organism>
<dbReference type="GeneID" id="80920940"/>
<proteinExistence type="predicted"/>
<dbReference type="PANTHER" id="PTHR13228:SF3">
    <property type="entry name" value="CONSERVED OLIGOMERIC GOLGI COMPLEX SUBUNIT 5"/>
    <property type="match status" value="1"/>
</dbReference>
<gene>
    <name evidence="7" type="primary">SMKI14G2680</name>
    <name evidence="7" type="ORF">SMKI_14G2680</name>
</gene>
<dbReference type="PANTHER" id="PTHR13228">
    <property type="entry name" value="CONSERVED OLIGOMERIC GOLGI COMPLEX COMPONENT 5"/>
    <property type="match status" value="1"/>
</dbReference>
<dbReference type="InterPro" id="IPR049176">
    <property type="entry name" value="COG5_N"/>
</dbReference>
<comment type="subcellular location">
    <subcellularLocation>
        <location evidence="1">Golgi apparatus membrane</location>
        <topology evidence="1">Peripheral membrane protein</topology>
    </subcellularLocation>
</comment>
<keyword evidence="8" id="KW-1185">Reference proteome</keyword>
<dbReference type="AlphaFoldDB" id="A0AA35ISE4"/>